<protein>
    <submittedName>
        <fullName evidence="1">Uncharacterized protein</fullName>
    </submittedName>
</protein>
<dbReference type="Proteomes" id="UP000830395">
    <property type="component" value="Chromosome 2"/>
</dbReference>
<accession>A0ACC5Y144</accession>
<evidence type="ECO:0000313" key="2">
    <source>
        <dbReference type="Proteomes" id="UP000830395"/>
    </source>
</evidence>
<keyword evidence="2" id="KW-1185">Reference proteome</keyword>
<proteinExistence type="predicted"/>
<organism evidence="1 2">
    <name type="scientific">Pangasius djambal</name>
    <dbReference type="NCBI Taxonomy" id="1691987"/>
    <lineage>
        <taxon>Eukaryota</taxon>
        <taxon>Metazoa</taxon>
        <taxon>Chordata</taxon>
        <taxon>Craniata</taxon>
        <taxon>Vertebrata</taxon>
        <taxon>Euteleostomi</taxon>
        <taxon>Actinopterygii</taxon>
        <taxon>Neopterygii</taxon>
        <taxon>Teleostei</taxon>
        <taxon>Ostariophysi</taxon>
        <taxon>Siluriformes</taxon>
        <taxon>Pangasiidae</taxon>
        <taxon>Pangasius</taxon>
    </lineage>
</organism>
<comment type="caution">
    <text evidence="1">The sequence shown here is derived from an EMBL/GenBank/DDBJ whole genome shotgun (WGS) entry which is preliminary data.</text>
</comment>
<dbReference type="EMBL" id="CM040976">
    <property type="protein sequence ID" value="MCJ8729318.1"/>
    <property type="molecule type" value="Genomic_DNA"/>
</dbReference>
<sequence length="179" mass="19452">MAGKTIIRDEVIECDLIRAEEKSTVVQHDLQGKKVTNTAPCRTLQRLSPIPELDPGEAKADAACTGSPYALSSVDRCSAVSSSTNSLSDTQDAEDACAGIILNCLFCQFYDLCLMLPDTCNRAANQICPACSYLFAPLEPVQSSDWNCHCDTDCGLFDACQETSDCLELAMEISEICYR</sequence>
<evidence type="ECO:0000313" key="1">
    <source>
        <dbReference type="EMBL" id="MCJ8729318.1"/>
    </source>
</evidence>
<gene>
    <name evidence="1" type="ORF">PDJAM_G00104780</name>
</gene>
<reference evidence="1" key="1">
    <citation type="submission" date="2020-02" db="EMBL/GenBank/DDBJ databases">
        <title>Genome sequencing of the panga catfish, Pangasius djambal.</title>
        <authorList>
            <person name="Wen M."/>
            <person name="Zahm M."/>
            <person name="Roques C."/>
            <person name="Cabau C."/>
            <person name="Klopp C."/>
            <person name="Donnadieu C."/>
            <person name="Jouanno E."/>
            <person name="Avarre J.-C."/>
            <person name="Campet M."/>
            <person name="Ha T."/>
            <person name="Dugue R."/>
            <person name="Lampietro C."/>
            <person name="Louis A."/>
            <person name="Herpin A."/>
            <person name="Echchiki A."/>
            <person name="Berthelot C."/>
            <person name="Parey E."/>
            <person name="Roest-Crollius H."/>
            <person name="Braasch I."/>
            <person name="Postlethwait J.H."/>
            <person name="Bobe J."/>
            <person name="Montfort J."/>
            <person name="Bouchez O."/>
            <person name="Begum T."/>
            <person name="Schartl M."/>
            <person name="Gustiano R."/>
            <person name="Guiguen Y."/>
        </authorList>
    </citation>
    <scope>NUCLEOTIDE SEQUENCE</scope>
    <source>
        <strain evidence="1">Pdj_M5554</strain>
    </source>
</reference>
<name>A0ACC5Y144_9TELE</name>